<evidence type="ECO:0000313" key="7">
    <source>
        <dbReference type="Proteomes" id="UP000053060"/>
    </source>
</evidence>
<evidence type="ECO:0000256" key="3">
    <source>
        <dbReference type="ARBA" id="ARBA00022840"/>
    </source>
</evidence>
<feature type="domain" description="Carboxyltransferase" evidence="4">
    <location>
        <begin position="344"/>
        <end position="579"/>
    </location>
</feature>
<dbReference type="Pfam" id="PF02626">
    <property type="entry name" value="CT_A_B"/>
    <property type="match status" value="1"/>
</dbReference>
<protein>
    <submittedName>
        <fullName evidence="6">Urea amidolyase</fullName>
    </submittedName>
</protein>
<gene>
    <name evidence="6" type="ORF">Z045_09300</name>
</gene>
<keyword evidence="1" id="KW-0547">Nucleotide-binding</keyword>
<dbReference type="InterPro" id="IPR029000">
    <property type="entry name" value="Cyclophilin-like_dom_sf"/>
</dbReference>
<dbReference type="PATRIC" id="fig|1441730.3.peg.1935"/>
<dbReference type="Proteomes" id="UP000053060">
    <property type="component" value="Unassembled WGS sequence"/>
</dbReference>
<dbReference type="InterPro" id="IPR003778">
    <property type="entry name" value="CT_A_B"/>
</dbReference>
<dbReference type="NCBIfam" id="TIGR00724">
    <property type="entry name" value="urea_amlyse_rel"/>
    <property type="match status" value="1"/>
</dbReference>
<dbReference type="PANTHER" id="PTHR43309:SF3">
    <property type="entry name" value="5-OXOPROLINASE SUBUNIT C"/>
    <property type="match status" value="1"/>
</dbReference>
<dbReference type="Gene3D" id="2.40.100.10">
    <property type="entry name" value="Cyclophilin-like"/>
    <property type="match status" value="2"/>
</dbReference>
<evidence type="ECO:0000313" key="6">
    <source>
        <dbReference type="EMBL" id="KSZ58820.1"/>
    </source>
</evidence>
<reference evidence="6 7" key="2">
    <citation type="journal article" date="2016" name="Genome Announc.">
        <title>Draft Genome Sequence of a Versatile Hydrocarbon-Degrading Bacterium, Rhodococcus pyridinivorans Strain KG-16, Collected from Oil Fields in India.</title>
        <authorList>
            <person name="Aggarwal R.K."/>
            <person name="Dawar C."/>
            <person name="Phanindranath R."/>
            <person name="Mutnuri L."/>
            <person name="Dayal A.M."/>
        </authorList>
    </citation>
    <scope>NUCLEOTIDE SEQUENCE [LARGE SCALE GENOMIC DNA]</scope>
    <source>
        <strain evidence="6 7">KG-16</strain>
    </source>
</reference>
<evidence type="ECO:0000256" key="1">
    <source>
        <dbReference type="ARBA" id="ARBA00022741"/>
    </source>
</evidence>
<dbReference type="PANTHER" id="PTHR43309">
    <property type="entry name" value="5-OXOPROLINASE SUBUNIT C"/>
    <property type="match status" value="1"/>
</dbReference>
<keyword evidence="3" id="KW-0067">ATP-binding</keyword>
<accession>A0A0V9ULF8</accession>
<feature type="domain" description="Carboxyltransferase" evidence="5">
    <location>
        <begin position="27"/>
        <end position="313"/>
    </location>
</feature>
<sequence length="656" mass="70462">MTTKITVERPGMLTTVQDYPGRTGYWQIGVPPSGPMDDLSFRLGNVALGNDEGAPGLETTMAGPALRFTEETEVCVTGAPVTVRVDGVAVPQWRPVTVPAGGLLDVGAVSGPGLRVYVLVRGGLDVPEFLGSASTFTLGTFGGHEGRTLREGDVLVVGENASGASAPVPSEHVPALSTRWEIAVTEGPHGAPEFFTRADIDALYATDYEVHFNSDRTGVRLIGPKPEWARTDGGEAGLHPSNIHDNAYSVGALDFTGDTPILLGPDGPSLGGFVCPVTVVAADRWKLGQLAPGNTVRFVPVKSQHSASRRELGVARRAGLSLVTSAGGDGDDGVLTRRDGHTAVTYRRSGDDNVLVEYGDMTLDLALRARVHALHQRLDAERPAGLLELTPGIRSLQIKVDPDVLSVPTLLGLLGEVEDTIGDSDELEVPSRQVRLPLSWDDPATREAIQRYMHGVRSDAPWCPWNIEFIRRMNGLDTVADVFDTVFAADYMVLGLGDVYLGAPVATPLDPRHRLVTTKYNPARTWTPENAVGIGGAYLCIYGIEGPGGYQFVGRTTQVWNHRHPQPAGPFEDGTPWLLRFFDRISWYPVDPDELLDLRADLAAGRGGGVEITDGTFSLAEHRKFLADNAASISEFQATQSVAFGQERARWKASGV</sequence>
<dbReference type="SUPFAM" id="SSF160467">
    <property type="entry name" value="PH0987 N-terminal domain-like"/>
    <property type="match status" value="1"/>
</dbReference>
<organism evidence="6 7">
    <name type="scientific">Rhodococcus pyridinivorans KG-16</name>
    <dbReference type="NCBI Taxonomy" id="1441730"/>
    <lineage>
        <taxon>Bacteria</taxon>
        <taxon>Bacillati</taxon>
        <taxon>Actinomycetota</taxon>
        <taxon>Actinomycetes</taxon>
        <taxon>Mycobacteriales</taxon>
        <taxon>Nocardiaceae</taxon>
        <taxon>Rhodococcus</taxon>
    </lineage>
</organism>
<evidence type="ECO:0000259" key="4">
    <source>
        <dbReference type="SMART" id="SM00796"/>
    </source>
</evidence>
<dbReference type="SMART" id="SM00797">
    <property type="entry name" value="AHS2"/>
    <property type="match status" value="1"/>
</dbReference>
<dbReference type="AlphaFoldDB" id="A0A0V9ULF8"/>
<dbReference type="RefSeq" id="WP_060651610.1">
    <property type="nucleotide sequence ID" value="NZ_AZXY01000004.1"/>
</dbReference>
<name>A0A0V9ULF8_9NOCA</name>
<dbReference type="Pfam" id="PF02682">
    <property type="entry name" value="CT_C_D"/>
    <property type="match status" value="1"/>
</dbReference>
<dbReference type="EMBL" id="AZXY01000004">
    <property type="protein sequence ID" value="KSZ58820.1"/>
    <property type="molecule type" value="Genomic_DNA"/>
</dbReference>
<keyword evidence="6" id="KW-0456">Lyase</keyword>
<dbReference type="GO" id="GO:0016787">
    <property type="term" value="F:hydrolase activity"/>
    <property type="evidence" value="ECO:0007669"/>
    <property type="project" value="UniProtKB-KW"/>
</dbReference>
<reference evidence="7" key="1">
    <citation type="submission" date="2015-01" db="EMBL/GenBank/DDBJ databases">
        <title>Draft genome sequence of Rhodococcus pyridinivorans strain KG-16, a hydrocarbon-degrading bacterium.</title>
        <authorList>
            <person name="Aggarwal R.K."/>
            <person name="Dawar C."/>
        </authorList>
    </citation>
    <scope>NUCLEOTIDE SEQUENCE [LARGE SCALE GENOMIC DNA]</scope>
    <source>
        <strain evidence="7">KG-16</strain>
    </source>
</reference>
<dbReference type="InterPro" id="IPR003833">
    <property type="entry name" value="CT_C_D"/>
</dbReference>
<dbReference type="SUPFAM" id="SSF50891">
    <property type="entry name" value="Cyclophilin-like"/>
    <property type="match status" value="2"/>
</dbReference>
<dbReference type="GO" id="GO:0005524">
    <property type="term" value="F:ATP binding"/>
    <property type="evidence" value="ECO:0007669"/>
    <property type="project" value="UniProtKB-KW"/>
</dbReference>
<dbReference type="Gene3D" id="3.30.1360.40">
    <property type="match status" value="1"/>
</dbReference>
<dbReference type="SMART" id="SM00796">
    <property type="entry name" value="AHS1"/>
    <property type="match status" value="1"/>
</dbReference>
<keyword evidence="2" id="KW-0378">Hydrolase</keyword>
<comment type="caution">
    <text evidence="6">The sequence shown here is derived from an EMBL/GenBank/DDBJ whole genome shotgun (WGS) entry which is preliminary data.</text>
</comment>
<evidence type="ECO:0000259" key="5">
    <source>
        <dbReference type="SMART" id="SM00797"/>
    </source>
</evidence>
<evidence type="ECO:0000256" key="2">
    <source>
        <dbReference type="ARBA" id="ARBA00022801"/>
    </source>
</evidence>
<dbReference type="InterPro" id="IPR052708">
    <property type="entry name" value="PxpC"/>
</dbReference>
<proteinExistence type="predicted"/>
<dbReference type="GO" id="GO:0016829">
    <property type="term" value="F:lyase activity"/>
    <property type="evidence" value="ECO:0007669"/>
    <property type="project" value="UniProtKB-KW"/>
</dbReference>